<feature type="compositionally biased region" description="Acidic residues" evidence="1">
    <location>
        <begin position="94"/>
        <end position="106"/>
    </location>
</feature>
<proteinExistence type="predicted"/>
<gene>
    <name evidence="2" type="ORF">BT96DRAFT_935744</name>
</gene>
<sequence length="135" mass="15103">MQTSESRLARKSTGDQLLHVLQASTNFLSNLVTEPVPNNHLPFTNPVPLPSPCNLHLPGHPHLQNRRSLLVRKRSRNGRYTVKTLGKEGCSGDSDNDEEDSEDEGLWEGGKMDKGNDEEMEREWEGVNWSGGLLI</sequence>
<evidence type="ECO:0000256" key="1">
    <source>
        <dbReference type="SAM" id="MobiDB-lite"/>
    </source>
</evidence>
<evidence type="ECO:0000313" key="3">
    <source>
        <dbReference type="Proteomes" id="UP000799118"/>
    </source>
</evidence>
<organism evidence="2 3">
    <name type="scientific">Gymnopus androsaceus JB14</name>
    <dbReference type="NCBI Taxonomy" id="1447944"/>
    <lineage>
        <taxon>Eukaryota</taxon>
        <taxon>Fungi</taxon>
        <taxon>Dikarya</taxon>
        <taxon>Basidiomycota</taxon>
        <taxon>Agaricomycotina</taxon>
        <taxon>Agaricomycetes</taxon>
        <taxon>Agaricomycetidae</taxon>
        <taxon>Agaricales</taxon>
        <taxon>Marasmiineae</taxon>
        <taxon>Omphalotaceae</taxon>
        <taxon>Gymnopus</taxon>
    </lineage>
</organism>
<evidence type="ECO:0000313" key="2">
    <source>
        <dbReference type="EMBL" id="KAE9404393.1"/>
    </source>
</evidence>
<keyword evidence="3" id="KW-1185">Reference proteome</keyword>
<dbReference type="Proteomes" id="UP000799118">
    <property type="component" value="Unassembled WGS sequence"/>
</dbReference>
<reference evidence="2" key="1">
    <citation type="journal article" date="2019" name="Environ. Microbiol.">
        <title>Fungal ecological strategies reflected in gene transcription - a case study of two litter decomposers.</title>
        <authorList>
            <person name="Barbi F."/>
            <person name="Kohler A."/>
            <person name="Barry K."/>
            <person name="Baskaran P."/>
            <person name="Daum C."/>
            <person name="Fauchery L."/>
            <person name="Ihrmark K."/>
            <person name="Kuo A."/>
            <person name="LaButti K."/>
            <person name="Lipzen A."/>
            <person name="Morin E."/>
            <person name="Grigoriev I.V."/>
            <person name="Henrissat B."/>
            <person name="Lindahl B."/>
            <person name="Martin F."/>
        </authorList>
    </citation>
    <scope>NUCLEOTIDE SEQUENCE</scope>
    <source>
        <strain evidence="2">JB14</strain>
    </source>
</reference>
<dbReference type="EMBL" id="ML769417">
    <property type="protein sequence ID" value="KAE9404393.1"/>
    <property type="molecule type" value="Genomic_DNA"/>
</dbReference>
<feature type="region of interest" description="Disordered" evidence="1">
    <location>
        <begin position="81"/>
        <end position="135"/>
    </location>
</feature>
<name>A0A6A4I368_9AGAR</name>
<protein>
    <submittedName>
        <fullName evidence="2">Uncharacterized protein</fullName>
    </submittedName>
</protein>
<dbReference type="AlphaFoldDB" id="A0A6A4I368"/>
<accession>A0A6A4I368</accession>